<evidence type="ECO:0000313" key="7">
    <source>
        <dbReference type="Proteomes" id="UP001438707"/>
    </source>
</evidence>
<feature type="binding site" evidence="3">
    <location>
        <begin position="330"/>
        <end position="337"/>
    </location>
    <ligand>
        <name>substrate</name>
    </ligand>
</feature>
<evidence type="ECO:0000256" key="2">
    <source>
        <dbReference type="ARBA" id="ARBA00022840"/>
    </source>
</evidence>
<feature type="compositionally biased region" description="Low complexity" evidence="4">
    <location>
        <begin position="633"/>
        <end position="645"/>
    </location>
</feature>
<dbReference type="GO" id="GO:0005829">
    <property type="term" value="C:cytosol"/>
    <property type="evidence" value="ECO:0007669"/>
    <property type="project" value="TreeGrafter"/>
</dbReference>
<dbReference type="InterPro" id="IPR029033">
    <property type="entry name" value="His_PPase_superfam"/>
</dbReference>
<accession>A0AAW1RLR6</accession>
<evidence type="ECO:0000256" key="1">
    <source>
        <dbReference type="ARBA" id="ARBA00022741"/>
    </source>
</evidence>
<sequence>MWEFWRSRLSKGKTRHRRGLGTFSEDDSPSVRESSSIDERMLSLPTPGEVGDDSSHVYFKDIILPASDESEDETESQHSESGDSALQAERELRRTQTRKKKMRVDRQKLIIILVGLPGRGKTFLCNKLMCYLNWLGHETRHFNVGQYRRKQRGDDEVQDASFFDHNNQAGMKAREVALFAALDDMENWLGTDEAQVAIFDATNSTEQRRQLLRERFHGKWQYLFIESICNDRAVLEQNYRFKMMYSPDYKDVDTEAAISDFKERIRNYEEVYETITDRNLHYIKLIDMVTGRGYMDVNRISGYIPGKMVFFLMQVCKAGVARVRKIWLTRHGESEYNQHELLGGDSLLSPNGEIYARLLPDALVDRVPLTADGNTMPVSVWTSTLQRTIMTAEELPFPKLRWKVLDEIQAGIFDGWTYKRIEQERPDQAAERKADKLRYRYPSGESYLDVIQRLEPVIIEIERERECVCVVAHQAVLRALYGYFTKTPLSEVPRIEIPLHTLIELVPKPDGKMAEERIKFDLQHESVASYLNQSGSTPLATQDSMLTALTPYASMNMRQDHDPIAKALASGRQNSIGPQEIIHHRAGLRFKGSGGSGVVVPSGMSPPGWKPPPVPSKSPMSNKQPPGGSRLSTPPATNNATPFAAQGVQASRGSSRSTRSPNESARSSHSGSQNGDQASLPPRRASASSHDGGASNMWGLKSRRNSHNGTISAPISEAGTAPCTAAKAGLHSTRNLPTACHQMPLWHQAPGLPPGRQRIYDIAGNSYTPSQDLTALVQLADDSSLFHIQYPLTYNTSRQVTLVASSPSLSVTSASTLCGGAYYDFTVQSAAQTYWALTPDVPTTVFTLALQVSGSAGTSYAALSSLSNVSSSFQGPGVLFEGQLMNGSVTIHDFSSYWLLVSSAAPYSQGYVIPSGAADPIALYSGSLDLATCNGCSLTPNACSVTVGSTRSTLRPAQTMASVMSFGTQTCSFLPAPLSFTSSLPFPDASQQSITCNVNGSYLLQSITIDNAYWGIRRLYDTYVQTVAIQSLSSAWVLGSSTGNITLQVRNAATVSWVLQFQPTQCCFSGDASCSNLTATASSSIQLAPGDSTTLLSNITAVAPVTGLTQGTCYGNVLQNGTVQIQLTVPFQITAPPTPAVPVAAIVYTHSMSFVLRIAALASLSSNDAKTLITRCAVRLIY</sequence>
<dbReference type="GO" id="GO:0006000">
    <property type="term" value="P:fructose metabolic process"/>
    <property type="evidence" value="ECO:0007669"/>
    <property type="project" value="InterPro"/>
</dbReference>
<keyword evidence="1" id="KW-0547">Nucleotide-binding</keyword>
<dbReference type="AlphaFoldDB" id="A0AAW1RLR6"/>
<dbReference type="GO" id="GO:0004331">
    <property type="term" value="F:fructose-2,6-bisphosphate 2-phosphatase activity"/>
    <property type="evidence" value="ECO:0007669"/>
    <property type="project" value="TreeGrafter"/>
</dbReference>
<dbReference type="SMART" id="SM00855">
    <property type="entry name" value="PGAM"/>
    <property type="match status" value="1"/>
</dbReference>
<dbReference type="Gene3D" id="3.40.50.300">
    <property type="entry name" value="P-loop containing nucleotide triphosphate hydrolases"/>
    <property type="match status" value="1"/>
</dbReference>
<gene>
    <name evidence="6" type="ORF">WJX74_006729</name>
</gene>
<dbReference type="PRINTS" id="PR00991">
    <property type="entry name" value="6PFRUCTKNASE"/>
</dbReference>
<dbReference type="InterPro" id="IPR001345">
    <property type="entry name" value="PG/BPGM_mutase_AS"/>
</dbReference>
<evidence type="ECO:0000259" key="5">
    <source>
        <dbReference type="Pfam" id="PF01591"/>
    </source>
</evidence>
<reference evidence="6 7" key="1">
    <citation type="journal article" date="2024" name="Nat. Commun.">
        <title>Phylogenomics reveals the evolutionary origins of lichenization in chlorophyte algae.</title>
        <authorList>
            <person name="Puginier C."/>
            <person name="Libourel C."/>
            <person name="Otte J."/>
            <person name="Skaloud P."/>
            <person name="Haon M."/>
            <person name="Grisel S."/>
            <person name="Petersen M."/>
            <person name="Berrin J.G."/>
            <person name="Delaux P.M."/>
            <person name="Dal Grande F."/>
            <person name="Keller J."/>
        </authorList>
    </citation>
    <scope>NUCLEOTIDE SEQUENCE [LARGE SCALE GENOMIC DNA]</scope>
    <source>
        <strain evidence="6 7">SAG 2145</strain>
    </source>
</reference>
<dbReference type="GO" id="GO:0006003">
    <property type="term" value="P:fructose 2,6-bisphosphate metabolic process"/>
    <property type="evidence" value="ECO:0007669"/>
    <property type="project" value="InterPro"/>
</dbReference>
<dbReference type="FunFam" id="3.40.50.1240:FF:000006">
    <property type="entry name" value="6-phosphofructo-2-kinase/fructose-2, 6-bisphosphatase"/>
    <property type="match status" value="1"/>
</dbReference>
<comment type="caution">
    <text evidence="6">The sequence shown here is derived from an EMBL/GenBank/DDBJ whole genome shotgun (WGS) entry which is preliminary data.</text>
</comment>
<feature type="domain" description="6-phosphofructo-2-kinase" evidence="5">
    <location>
        <begin position="104"/>
        <end position="315"/>
    </location>
</feature>
<dbReference type="PANTHER" id="PTHR10606:SF44">
    <property type="entry name" value="6-PHOSPHOFRUCTO 2-KINASE_FRUCTOSE 2,6-BISPHOSPHATASE LONG FORM"/>
    <property type="match status" value="1"/>
</dbReference>
<protein>
    <recommendedName>
        <fullName evidence="5">6-phosphofructo-2-kinase domain-containing protein</fullName>
    </recommendedName>
</protein>
<dbReference type="CDD" id="cd07067">
    <property type="entry name" value="HP_PGM_like"/>
    <property type="match status" value="1"/>
</dbReference>
<keyword evidence="7" id="KW-1185">Reference proteome</keyword>
<feature type="binding site" evidence="3">
    <location>
        <position position="387"/>
    </location>
    <ligand>
        <name>substrate</name>
    </ligand>
</feature>
<organism evidence="6 7">
    <name type="scientific">Apatococcus lobatus</name>
    <dbReference type="NCBI Taxonomy" id="904363"/>
    <lineage>
        <taxon>Eukaryota</taxon>
        <taxon>Viridiplantae</taxon>
        <taxon>Chlorophyta</taxon>
        <taxon>core chlorophytes</taxon>
        <taxon>Trebouxiophyceae</taxon>
        <taxon>Chlorellales</taxon>
        <taxon>Chlorellaceae</taxon>
        <taxon>Apatococcus</taxon>
    </lineage>
</organism>
<dbReference type="Proteomes" id="UP001438707">
    <property type="component" value="Unassembled WGS sequence"/>
</dbReference>
<dbReference type="PROSITE" id="PS00175">
    <property type="entry name" value="PG_MUTASE"/>
    <property type="match status" value="1"/>
</dbReference>
<evidence type="ECO:0000256" key="4">
    <source>
        <dbReference type="SAM" id="MobiDB-lite"/>
    </source>
</evidence>
<dbReference type="InterPro" id="IPR027417">
    <property type="entry name" value="P-loop_NTPase"/>
</dbReference>
<dbReference type="Pfam" id="PF01591">
    <property type="entry name" value="6PF2K"/>
    <property type="match status" value="1"/>
</dbReference>
<feature type="compositionally biased region" description="Low complexity" evidence="4">
    <location>
        <begin position="678"/>
        <end position="689"/>
    </location>
</feature>
<feature type="region of interest" description="Disordered" evidence="4">
    <location>
        <begin position="68"/>
        <end position="88"/>
    </location>
</feature>
<dbReference type="FunFam" id="3.40.50.300:FF:000644">
    <property type="entry name" value="GpmB, Fructose-2,6-bisphosphatase"/>
    <property type="match status" value="1"/>
</dbReference>
<dbReference type="GO" id="GO:0003873">
    <property type="term" value="F:6-phosphofructo-2-kinase activity"/>
    <property type="evidence" value="ECO:0007669"/>
    <property type="project" value="InterPro"/>
</dbReference>
<feature type="compositionally biased region" description="Polar residues" evidence="4">
    <location>
        <begin position="648"/>
        <end position="677"/>
    </location>
</feature>
<feature type="region of interest" description="Disordered" evidence="4">
    <location>
        <begin position="593"/>
        <end position="708"/>
    </location>
</feature>
<feature type="compositionally biased region" description="Low complexity" evidence="4">
    <location>
        <begin position="598"/>
        <end position="607"/>
    </location>
</feature>
<dbReference type="SUPFAM" id="SSF52540">
    <property type="entry name" value="P-loop containing nucleoside triphosphate hydrolases"/>
    <property type="match status" value="1"/>
</dbReference>
<proteinExistence type="predicted"/>
<dbReference type="Gene3D" id="3.40.50.1240">
    <property type="entry name" value="Phosphoglycerate mutase-like"/>
    <property type="match status" value="1"/>
</dbReference>
<dbReference type="Pfam" id="PF00300">
    <property type="entry name" value="His_Phos_1"/>
    <property type="match status" value="1"/>
</dbReference>
<name>A0AAW1RLR6_9CHLO</name>
<dbReference type="GO" id="GO:0005524">
    <property type="term" value="F:ATP binding"/>
    <property type="evidence" value="ECO:0007669"/>
    <property type="project" value="UniProtKB-KW"/>
</dbReference>
<feature type="region of interest" description="Disordered" evidence="4">
    <location>
        <begin position="15"/>
        <end position="53"/>
    </location>
</feature>
<dbReference type="PANTHER" id="PTHR10606">
    <property type="entry name" value="6-PHOSPHOFRUCTO-2-KINASE/FRUCTOSE-2,6-BISPHOSPHATASE"/>
    <property type="match status" value="1"/>
</dbReference>
<dbReference type="InterPro" id="IPR003094">
    <property type="entry name" value="6Pfruct_kin"/>
</dbReference>
<dbReference type="InterPro" id="IPR013078">
    <property type="entry name" value="His_Pase_superF_clade-1"/>
</dbReference>
<dbReference type="EMBL" id="JALJOS010000009">
    <property type="protein sequence ID" value="KAK9834654.1"/>
    <property type="molecule type" value="Genomic_DNA"/>
</dbReference>
<dbReference type="SUPFAM" id="SSF53254">
    <property type="entry name" value="Phosphoglycerate mutase-like"/>
    <property type="match status" value="1"/>
</dbReference>
<evidence type="ECO:0000313" key="6">
    <source>
        <dbReference type="EMBL" id="KAK9834654.1"/>
    </source>
</evidence>
<dbReference type="InterPro" id="IPR013079">
    <property type="entry name" value="6Phosfructo_kin"/>
</dbReference>
<keyword evidence="2" id="KW-0067">ATP-binding</keyword>
<evidence type="ECO:0000256" key="3">
    <source>
        <dbReference type="PIRSR" id="PIRSR613078-2"/>
    </source>
</evidence>